<evidence type="ECO:0000313" key="3">
    <source>
        <dbReference type="Proteomes" id="UP000320857"/>
    </source>
</evidence>
<dbReference type="AlphaFoldDB" id="A0A5P0Z043"/>
<feature type="domain" description="Tetrapyrrole biosynthesis uroporphyrinogen III synthase" evidence="1">
    <location>
        <begin position="22"/>
        <end position="144"/>
    </location>
</feature>
<protein>
    <submittedName>
        <fullName evidence="2">Uroporphyrinogen-III synthase</fullName>
        <ecNumber evidence="2">4.2.1.75</ecNumber>
    </submittedName>
</protein>
<dbReference type="InterPro" id="IPR003754">
    <property type="entry name" value="4pyrrol_synth_uPrphyn_synth"/>
</dbReference>
<proteinExistence type="predicted"/>
<dbReference type="EC" id="4.2.1.75" evidence="2"/>
<dbReference type="PANTHER" id="PTHR40082">
    <property type="entry name" value="BLR5956 PROTEIN"/>
    <property type="match status" value="1"/>
</dbReference>
<dbReference type="RefSeq" id="WP_173019269.1">
    <property type="nucleotide sequence ID" value="NZ_VJYK02000359.1"/>
</dbReference>
<evidence type="ECO:0000313" key="2">
    <source>
        <dbReference type="EMBL" id="MQS04829.1"/>
    </source>
</evidence>
<dbReference type="SUPFAM" id="SSF69618">
    <property type="entry name" value="HemD-like"/>
    <property type="match status" value="1"/>
</dbReference>
<keyword evidence="2" id="KW-0456">Lyase</keyword>
<evidence type="ECO:0000259" key="1">
    <source>
        <dbReference type="Pfam" id="PF02602"/>
    </source>
</evidence>
<name>A0A5P0Z043_9ACTN</name>
<dbReference type="Proteomes" id="UP000320857">
    <property type="component" value="Unassembled WGS sequence"/>
</dbReference>
<dbReference type="EMBL" id="VJYK02000359">
    <property type="protein sequence ID" value="MQS04829.1"/>
    <property type="molecule type" value="Genomic_DNA"/>
</dbReference>
<sequence>MHQPLPLDGFTVGVTAARRAEELGALLARRGATVQHAPALRIVPLSDDRELLAATERLLDQAPDVVIATTAIGFRGWIEAADGWGLGERLLARLAEVELLARGPKVKGAVRAAGLNESWSPASESMAEVLDRLLEEGVHGRRVAV</sequence>
<dbReference type="Pfam" id="PF02602">
    <property type="entry name" value="HEM4"/>
    <property type="match status" value="1"/>
</dbReference>
<gene>
    <name evidence="2" type="ORF">FNX44_023780</name>
</gene>
<dbReference type="GO" id="GO:0004852">
    <property type="term" value="F:uroporphyrinogen-III synthase activity"/>
    <property type="evidence" value="ECO:0007669"/>
    <property type="project" value="UniProtKB-EC"/>
</dbReference>
<reference evidence="2 3" key="1">
    <citation type="submission" date="2019-10" db="EMBL/GenBank/DDBJ databases">
        <title>Streptomyces sp. nov., a novel actinobacterium isolated from alkaline environment.</title>
        <authorList>
            <person name="Golinska P."/>
        </authorList>
    </citation>
    <scope>NUCLEOTIDE SEQUENCE [LARGE SCALE GENOMIC DNA]</scope>
    <source>
        <strain evidence="2 3">OF1</strain>
    </source>
</reference>
<dbReference type="InterPro" id="IPR039793">
    <property type="entry name" value="UROS/Hem4"/>
</dbReference>
<feature type="non-terminal residue" evidence="2">
    <location>
        <position position="145"/>
    </location>
</feature>
<dbReference type="InterPro" id="IPR036108">
    <property type="entry name" value="4pyrrol_syn_uPrphyn_synt_sf"/>
</dbReference>
<organism evidence="2 3">
    <name type="scientific">Streptomyces alkaliterrae</name>
    <dbReference type="NCBI Taxonomy" id="2213162"/>
    <lineage>
        <taxon>Bacteria</taxon>
        <taxon>Bacillati</taxon>
        <taxon>Actinomycetota</taxon>
        <taxon>Actinomycetes</taxon>
        <taxon>Kitasatosporales</taxon>
        <taxon>Streptomycetaceae</taxon>
        <taxon>Streptomyces</taxon>
    </lineage>
</organism>
<dbReference type="PANTHER" id="PTHR40082:SF1">
    <property type="entry name" value="BLR5956 PROTEIN"/>
    <property type="match status" value="1"/>
</dbReference>
<comment type="caution">
    <text evidence="2">The sequence shown here is derived from an EMBL/GenBank/DDBJ whole genome shotgun (WGS) entry which is preliminary data.</text>
</comment>
<keyword evidence="3" id="KW-1185">Reference proteome</keyword>
<dbReference type="GO" id="GO:0006780">
    <property type="term" value="P:uroporphyrinogen III biosynthetic process"/>
    <property type="evidence" value="ECO:0007669"/>
    <property type="project" value="InterPro"/>
</dbReference>
<accession>A0A5P0Z043</accession>
<dbReference type="Gene3D" id="3.40.50.10090">
    <property type="match status" value="2"/>
</dbReference>